<proteinExistence type="predicted"/>
<accession>A0A6M8GZ70</accession>
<dbReference type="EMBL" id="CP053708">
    <property type="protein sequence ID" value="QKE88974.1"/>
    <property type="molecule type" value="Genomic_DNA"/>
</dbReference>
<dbReference type="KEGG" id="lck:HN018_01960"/>
<protein>
    <submittedName>
        <fullName evidence="3">DUF2382 domain-containing protein</fullName>
    </submittedName>
</protein>
<sequence>MTLPSDIEILRLHAEKLEVGKRVRETGRVTVSTVTHTRDQLVEELVSNERVEIEHLVIDRMVDEMPAVREEGDTIIIPIVEEVVVVERRLMLRKEVRITRVRSTHHYHEVVQLRSQEAVVSRTAADVPTDHVQVKPKEDHDA</sequence>
<evidence type="ECO:0000313" key="3">
    <source>
        <dbReference type="EMBL" id="QKE88974.1"/>
    </source>
</evidence>
<keyword evidence="4" id="KW-1185">Reference proteome</keyword>
<dbReference type="InterPro" id="IPR019060">
    <property type="entry name" value="DUF2382"/>
</dbReference>
<evidence type="ECO:0000259" key="2">
    <source>
        <dbReference type="Pfam" id="PF09557"/>
    </source>
</evidence>
<evidence type="ECO:0000313" key="4">
    <source>
        <dbReference type="Proteomes" id="UP000500767"/>
    </source>
</evidence>
<dbReference type="Proteomes" id="UP000500767">
    <property type="component" value="Chromosome"/>
</dbReference>
<evidence type="ECO:0000256" key="1">
    <source>
        <dbReference type="SAM" id="MobiDB-lite"/>
    </source>
</evidence>
<feature type="domain" description="DUF2382" evidence="2">
    <location>
        <begin position="10"/>
        <end position="120"/>
    </location>
</feature>
<reference evidence="3 4" key="1">
    <citation type="journal article" date="2014" name="World J. Microbiol. Biotechnol.">
        <title>Biodiversity and physiological characteristics of Antarctic and Arctic lichens-associated bacteria.</title>
        <authorList>
            <person name="Lee Y.M."/>
            <person name="Kim E.H."/>
            <person name="Lee H.K."/>
            <person name="Hong S.G."/>
        </authorList>
    </citation>
    <scope>NUCLEOTIDE SEQUENCE [LARGE SCALE GENOMIC DNA]</scope>
    <source>
        <strain evidence="3 4">PAMC 26569</strain>
    </source>
</reference>
<organism evidence="3 4">
    <name type="scientific">Lichenicola cladoniae</name>
    <dbReference type="NCBI Taxonomy" id="1484109"/>
    <lineage>
        <taxon>Bacteria</taxon>
        <taxon>Pseudomonadati</taxon>
        <taxon>Pseudomonadota</taxon>
        <taxon>Alphaproteobacteria</taxon>
        <taxon>Acetobacterales</taxon>
        <taxon>Acetobacteraceae</taxon>
        <taxon>Lichenicola</taxon>
    </lineage>
</organism>
<dbReference type="RefSeq" id="WP_172443420.1">
    <property type="nucleotide sequence ID" value="NZ_CP053708.1"/>
</dbReference>
<dbReference type="Pfam" id="PF09557">
    <property type="entry name" value="DUF2382"/>
    <property type="match status" value="1"/>
</dbReference>
<feature type="region of interest" description="Disordered" evidence="1">
    <location>
        <begin position="122"/>
        <end position="142"/>
    </location>
</feature>
<dbReference type="AlphaFoldDB" id="A0A6M8GZ70"/>
<feature type="compositionally biased region" description="Basic and acidic residues" evidence="1">
    <location>
        <begin position="128"/>
        <end position="142"/>
    </location>
</feature>
<gene>
    <name evidence="3" type="ORF">HN018_01960</name>
</gene>
<name>A0A6M8GZ70_9PROT</name>